<proteinExistence type="predicted"/>
<feature type="region of interest" description="Disordered" evidence="1">
    <location>
        <begin position="1"/>
        <end position="72"/>
    </location>
</feature>
<evidence type="ECO:0000313" key="2">
    <source>
        <dbReference type="EMBL" id="CAF4458488.1"/>
    </source>
</evidence>
<evidence type="ECO:0000256" key="1">
    <source>
        <dbReference type="SAM" id="MobiDB-lite"/>
    </source>
</evidence>
<evidence type="ECO:0000313" key="3">
    <source>
        <dbReference type="Proteomes" id="UP000663881"/>
    </source>
</evidence>
<feature type="non-terminal residue" evidence="2">
    <location>
        <position position="91"/>
    </location>
</feature>
<name>A0A820STS3_9BILA</name>
<comment type="caution">
    <text evidence="2">The sequence shown here is derived from an EMBL/GenBank/DDBJ whole genome shotgun (WGS) entry which is preliminary data.</text>
</comment>
<sequence length="91" mass="10571">DPPPPPDGTQDNDDPPLGFENAVEQQPDLDEENRRRFPQMPALAFHPWEGIEPQHIEEDDDDDDEDDDDDQAMNVLEDNLNHEQEQLNRLQ</sequence>
<dbReference type="EMBL" id="CAJOAY010036618">
    <property type="protein sequence ID" value="CAF4458488.1"/>
    <property type="molecule type" value="Genomic_DNA"/>
</dbReference>
<organism evidence="2 3">
    <name type="scientific">Adineta steineri</name>
    <dbReference type="NCBI Taxonomy" id="433720"/>
    <lineage>
        <taxon>Eukaryota</taxon>
        <taxon>Metazoa</taxon>
        <taxon>Spiralia</taxon>
        <taxon>Gnathifera</taxon>
        <taxon>Rotifera</taxon>
        <taxon>Eurotatoria</taxon>
        <taxon>Bdelloidea</taxon>
        <taxon>Adinetida</taxon>
        <taxon>Adinetidae</taxon>
        <taxon>Adineta</taxon>
    </lineage>
</organism>
<feature type="compositionally biased region" description="Acidic residues" evidence="1">
    <location>
        <begin position="57"/>
        <end position="71"/>
    </location>
</feature>
<gene>
    <name evidence="2" type="ORF">OKA104_LOCUS54554</name>
</gene>
<dbReference type="AlphaFoldDB" id="A0A820STS3"/>
<feature type="non-terminal residue" evidence="2">
    <location>
        <position position="1"/>
    </location>
</feature>
<reference evidence="2" key="1">
    <citation type="submission" date="2021-02" db="EMBL/GenBank/DDBJ databases">
        <authorList>
            <person name="Nowell W R."/>
        </authorList>
    </citation>
    <scope>NUCLEOTIDE SEQUENCE</scope>
</reference>
<dbReference type="Proteomes" id="UP000663881">
    <property type="component" value="Unassembled WGS sequence"/>
</dbReference>
<accession>A0A820STS3</accession>
<protein>
    <submittedName>
        <fullName evidence="2">Uncharacterized protein</fullName>
    </submittedName>
</protein>